<sequence length="175" mass="20668">MTEPYLFRQNFLKWWNKFDFFDKEAVYSKRGVIALTPPTAPTKQTQPTPRLSQEEAMKLFAETFGVQIEKDKGKRPMSPYQDSQDPYEDESDDSLMELTQHLGKKNINSFKGRIRIQEALVHAKQLQVSAIRHLLEAYPNQNYIIRRFLKRKEELREFKADLKHYQELLTVLTSA</sequence>
<organism evidence="2 3">
    <name type="scientific">Handroanthus impetiginosus</name>
    <dbReference type="NCBI Taxonomy" id="429701"/>
    <lineage>
        <taxon>Eukaryota</taxon>
        <taxon>Viridiplantae</taxon>
        <taxon>Streptophyta</taxon>
        <taxon>Embryophyta</taxon>
        <taxon>Tracheophyta</taxon>
        <taxon>Spermatophyta</taxon>
        <taxon>Magnoliopsida</taxon>
        <taxon>eudicotyledons</taxon>
        <taxon>Gunneridae</taxon>
        <taxon>Pentapetalae</taxon>
        <taxon>asterids</taxon>
        <taxon>lamiids</taxon>
        <taxon>Lamiales</taxon>
        <taxon>Bignoniaceae</taxon>
        <taxon>Crescentiina</taxon>
        <taxon>Tabebuia alliance</taxon>
        <taxon>Handroanthus</taxon>
    </lineage>
</organism>
<evidence type="ECO:0000313" key="3">
    <source>
        <dbReference type="Proteomes" id="UP000231279"/>
    </source>
</evidence>
<dbReference type="AlphaFoldDB" id="A0A2G9I780"/>
<protein>
    <submittedName>
        <fullName evidence="2">Uncharacterized protein</fullName>
    </submittedName>
</protein>
<evidence type="ECO:0000256" key="1">
    <source>
        <dbReference type="SAM" id="MobiDB-lite"/>
    </source>
</evidence>
<accession>A0A2G9I780</accession>
<keyword evidence="3" id="KW-1185">Reference proteome</keyword>
<feature type="region of interest" description="Disordered" evidence="1">
    <location>
        <begin position="68"/>
        <end position="92"/>
    </location>
</feature>
<reference evidence="3" key="1">
    <citation type="journal article" date="2018" name="Gigascience">
        <title>Genome assembly of the Pink Ipe (Handroanthus impetiginosus, Bignoniaceae), a highly valued, ecologically keystone Neotropical timber forest tree.</title>
        <authorList>
            <person name="Silva-Junior O.B."/>
            <person name="Grattapaglia D."/>
            <person name="Novaes E."/>
            <person name="Collevatti R.G."/>
        </authorList>
    </citation>
    <scope>NUCLEOTIDE SEQUENCE [LARGE SCALE GENOMIC DNA]</scope>
    <source>
        <strain evidence="3">cv. UFG-1</strain>
    </source>
</reference>
<proteinExistence type="predicted"/>
<name>A0A2G9I780_9LAMI</name>
<evidence type="ECO:0000313" key="2">
    <source>
        <dbReference type="EMBL" id="PIN25602.1"/>
    </source>
</evidence>
<gene>
    <name evidence="2" type="ORF">CDL12_01652</name>
</gene>
<dbReference type="EMBL" id="NKXS01000211">
    <property type="protein sequence ID" value="PIN25602.1"/>
    <property type="molecule type" value="Genomic_DNA"/>
</dbReference>
<comment type="caution">
    <text evidence="2">The sequence shown here is derived from an EMBL/GenBank/DDBJ whole genome shotgun (WGS) entry which is preliminary data.</text>
</comment>
<dbReference type="Proteomes" id="UP000231279">
    <property type="component" value="Unassembled WGS sequence"/>
</dbReference>